<dbReference type="Pfam" id="PF13767">
    <property type="entry name" value="DUF4168"/>
    <property type="match status" value="1"/>
</dbReference>
<evidence type="ECO:0000313" key="3">
    <source>
        <dbReference type="EMBL" id="SHE77863.1"/>
    </source>
</evidence>
<keyword evidence="4" id="KW-1185">Reference proteome</keyword>
<feature type="domain" description="DUF4168" evidence="2">
    <location>
        <begin position="26"/>
        <end position="138"/>
    </location>
</feature>
<dbReference type="AlphaFoldDB" id="A0A1M4W9V9"/>
<evidence type="ECO:0000259" key="2">
    <source>
        <dbReference type="Pfam" id="PF13767"/>
    </source>
</evidence>
<dbReference type="InterPro" id="IPR025433">
    <property type="entry name" value="DUF4168"/>
</dbReference>
<reference evidence="3 4" key="1">
    <citation type="submission" date="2016-11" db="EMBL/GenBank/DDBJ databases">
        <authorList>
            <person name="Jaros S."/>
            <person name="Januszkiewicz K."/>
            <person name="Wedrychowicz H."/>
        </authorList>
    </citation>
    <scope>NUCLEOTIDE SEQUENCE [LARGE SCALE GENOMIC DNA]</scope>
    <source>
        <strain evidence="3 4">DSM 25661</strain>
    </source>
</reference>
<feature type="chain" id="PRO_5012883495" description="DUF4168 domain-containing protein" evidence="1">
    <location>
        <begin position="20"/>
        <end position="149"/>
    </location>
</feature>
<dbReference type="STRING" id="1155689.SAMN05444278_105156"/>
<evidence type="ECO:0000313" key="4">
    <source>
        <dbReference type="Proteomes" id="UP000184462"/>
    </source>
</evidence>
<gene>
    <name evidence="3" type="ORF">SAMN05444278_105156</name>
</gene>
<proteinExistence type="predicted"/>
<dbReference type="OrthoDB" id="1467687at2"/>
<keyword evidence="1" id="KW-0732">Signal</keyword>
<dbReference type="RefSeq" id="WP_073193081.1">
    <property type="nucleotide sequence ID" value="NZ_FQTW01000005.1"/>
</dbReference>
<feature type="signal peptide" evidence="1">
    <location>
        <begin position="1"/>
        <end position="19"/>
    </location>
</feature>
<name>A0A1M4W9V9_9FLAO</name>
<accession>A0A1M4W9V9</accession>
<sequence length="149" mass="17221">MLRTIFFTLAIFVSTFSFAQTEQKVSDEQLKQFANAYQIVQQESMKVQQEMMGVIQEAGLQPQRFNEMYQAENNPNKTVEATDEEKKMFEKAMGKIESMQASIQAKMEEKVKSSGMDMKTYESIMNKMRTSPELQKRIQTLMMSQGQGK</sequence>
<dbReference type="EMBL" id="FQTW01000005">
    <property type="protein sequence ID" value="SHE77863.1"/>
    <property type="molecule type" value="Genomic_DNA"/>
</dbReference>
<protein>
    <recommendedName>
        <fullName evidence="2">DUF4168 domain-containing protein</fullName>
    </recommendedName>
</protein>
<evidence type="ECO:0000256" key="1">
    <source>
        <dbReference type="SAM" id="SignalP"/>
    </source>
</evidence>
<dbReference type="Proteomes" id="UP000184462">
    <property type="component" value="Unassembled WGS sequence"/>
</dbReference>
<organism evidence="3 4">
    <name type="scientific">Psychroflexus salarius</name>
    <dbReference type="NCBI Taxonomy" id="1155689"/>
    <lineage>
        <taxon>Bacteria</taxon>
        <taxon>Pseudomonadati</taxon>
        <taxon>Bacteroidota</taxon>
        <taxon>Flavobacteriia</taxon>
        <taxon>Flavobacteriales</taxon>
        <taxon>Flavobacteriaceae</taxon>
        <taxon>Psychroflexus</taxon>
    </lineage>
</organism>